<dbReference type="STRING" id="167539.Pro_1547"/>
<dbReference type="PANTHER" id="PTHR36443:SF1">
    <property type="entry name" value="BSR5223 PROTEIN"/>
    <property type="match status" value="1"/>
</dbReference>
<keyword evidence="1" id="KW-1133">Transmembrane helix</keyword>
<evidence type="ECO:0000313" key="3">
    <source>
        <dbReference type="Proteomes" id="UP000001420"/>
    </source>
</evidence>
<feature type="transmembrane region" description="Helical" evidence="1">
    <location>
        <begin position="12"/>
        <end position="33"/>
    </location>
</feature>
<dbReference type="EMBL" id="AE017126">
    <property type="protein sequence ID" value="AAQ00591.1"/>
    <property type="molecule type" value="Genomic_DNA"/>
</dbReference>
<dbReference type="Proteomes" id="UP000001420">
    <property type="component" value="Chromosome"/>
</dbReference>
<proteinExistence type="predicted"/>
<dbReference type="eggNOG" id="COG3071">
    <property type="taxonomic scope" value="Bacteria"/>
</dbReference>
<keyword evidence="1" id="KW-0812">Transmembrane</keyword>
<dbReference type="AlphaFoldDB" id="Q7VAB7"/>
<evidence type="ECO:0000256" key="1">
    <source>
        <dbReference type="SAM" id="Phobius"/>
    </source>
</evidence>
<feature type="transmembrane region" description="Helical" evidence="1">
    <location>
        <begin position="53"/>
        <end position="75"/>
    </location>
</feature>
<keyword evidence="3" id="KW-1185">Reference proteome</keyword>
<dbReference type="EnsemblBacteria" id="AAQ00591">
    <property type="protein sequence ID" value="AAQ00591"/>
    <property type="gene ID" value="Pro_1547"/>
</dbReference>
<accession>Q7VAB7</accession>
<dbReference type="InterPro" id="IPR021320">
    <property type="entry name" value="DUF2905"/>
</dbReference>
<organism evidence="2 3">
    <name type="scientific">Prochlorococcus marinus (strain SARG / CCMP1375 / SS120)</name>
    <dbReference type="NCBI Taxonomy" id="167539"/>
    <lineage>
        <taxon>Bacteria</taxon>
        <taxon>Bacillati</taxon>
        <taxon>Cyanobacteriota</taxon>
        <taxon>Cyanophyceae</taxon>
        <taxon>Synechococcales</taxon>
        <taxon>Prochlorococcaceae</taxon>
        <taxon>Prochlorococcus</taxon>
    </lineage>
</organism>
<dbReference type="PANTHER" id="PTHR36443">
    <property type="entry name" value="BSR5223 PROTEIN"/>
    <property type="match status" value="1"/>
</dbReference>
<dbReference type="KEGG" id="pma:Pro_1547"/>
<dbReference type="Pfam" id="PF11146">
    <property type="entry name" value="DUF2905"/>
    <property type="match status" value="1"/>
</dbReference>
<keyword evidence="1" id="KW-0472">Membrane</keyword>
<name>Q7VAB7_PROMA</name>
<sequence length="78" mass="8582">MIRKNKEKEKEMQKLLITLGLGIAAIGVLYPYLKEVGIGQLPGDIALKGENSTFYFPVISCIAISLIVSILLNLFRSS</sequence>
<dbReference type="OrthoDB" id="9811610at2"/>
<gene>
    <name evidence="2" type="ordered locus">Pro_1547</name>
</gene>
<dbReference type="HOGENOM" id="CLU_181383_0_0_3"/>
<evidence type="ECO:0000313" key="2">
    <source>
        <dbReference type="EMBL" id="AAQ00591.1"/>
    </source>
</evidence>
<protein>
    <submittedName>
        <fullName evidence="2">Uncharacterized conserved membrane protein</fullName>
    </submittedName>
</protein>
<reference evidence="2 3" key="1">
    <citation type="journal article" date="2003" name="Proc. Natl. Acad. Sci. U.S.A.">
        <title>Genome sequence of the cyanobacterium Prochlorococcus marinus SS120, a nearly minimal oxyphototrophic genome.</title>
        <authorList>
            <person name="Dufresne A."/>
            <person name="Salanoubat M."/>
            <person name="Partensky F."/>
            <person name="Artiguenave F."/>
            <person name="Axmann I.M."/>
            <person name="Barbe V."/>
            <person name="Duprat S."/>
            <person name="Galperin M.Y."/>
            <person name="Koonin E.V."/>
            <person name="Le Gall F."/>
            <person name="Makarova K.S."/>
            <person name="Ostrowski M."/>
            <person name="Oztas S."/>
            <person name="Robert C."/>
            <person name="Rogozin I.B."/>
            <person name="Scanlan D.J."/>
            <person name="Tandeau de Marsac N."/>
            <person name="Weissenbach J."/>
            <person name="Wincker P."/>
            <person name="Wolf Y.I."/>
            <person name="Hess W.R."/>
        </authorList>
    </citation>
    <scope>NUCLEOTIDE SEQUENCE [LARGE SCALE GENOMIC DNA]</scope>
    <source>
        <strain evidence="3">SARG / CCMP1375 / SS120</strain>
    </source>
</reference>